<keyword evidence="3" id="KW-1003">Cell membrane</keyword>
<evidence type="ECO:0000313" key="8">
    <source>
        <dbReference type="EMBL" id="KAA2233925.1"/>
    </source>
</evidence>
<gene>
    <name evidence="8" type="ORF">F1720_02590</name>
    <name evidence="9" type="ORF">SAMN04490181_2068</name>
</gene>
<name>A0A5B2V5U2_9PSED</name>
<evidence type="ECO:0000256" key="7">
    <source>
        <dbReference type="SAM" id="Phobius"/>
    </source>
</evidence>
<evidence type="ECO:0000256" key="4">
    <source>
        <dbReference type="ARBA" id="ARBA00022692"/>
    </source>
</evidence>
<keyword evidence="5 7" id="KW-1133">Transmembrane helix</keyword>
<evidence type="ECO:0000256" key="2">
    <source>
        <dbReference type="ARBA" id="ARBA00006679"/>
    </source>
</evidence>
<evidence type="ECO:0000313" key="11">
    <source>
        <dbReference type="Proteomes" id="UP000325296"/>
    </source>
</evidence>
<dbReference type="AlphaFoldDB" id="A0A5B2V5U2"/>
<reference evidence="9 10" key="1">
    <citation type="submission" date="2016-10" db="EMBL/GenBank/DDBJ databases">
        <authorList>
            <person name="Varghese N."/>
            <person name="Submissions S."/>
        </authorList>
    </citation>
    <scope>NUCLEOTIDE SEQUENCE [LARGE SCALE GENOMIC DNA]</scope>
    <source>
        <strain evidence="9 10">BS2771</strain>
    </source>
</reference>
<keyword evidence="10" id="KW-1185">Reference proteome</keyword>
<proteinExistence type="inferred from homology"/>
<evidence type="ECO:0000313" key="9">
    <source>
        <dbReference type="EMBL" id="SDU95280.1"/>
    </source>
</evidence>
<feature type="transmembrane region" description="Helical" evidence="7">
    <location>
        <begin position="38"/>
        <end position="62"/>
    </location>
</feature>
<dbReference type="RefSeq" id="WP_090291268.1">
    <property type="nucleotide sequence ID" value="NZ_BMNU01000001.1"/>
</dbReference>
<dbReference type="Proteomes" id="UP000199620">
    <property type="component" value="Chromosome I"/>
</dbReference>
<dbReference type="EMBL" id="VUOL01000001">
    <property type="protein sequence ID" value="KAA2233925.1"/>
    <property type="molecule type" value="Genomic_DNA"/>
</dbReference>
<evidence type="ECO:0000256" key="5">
    <source>
        <dbReference type="ARBA" id="ARBA00022989"/>
    </source>
</evidence>
<feature type="transmembrane region" description="Helical" evidence="7">
    <location>
        <begin position="100"/>
        <end position="120"/>
    </location>
</feature>
<keyword evidence="4 7" id="KW-0812">Transmembrane</keyword>
<dbReference type="GO" id="GO:0005886">
    <property type="term" value="C:plasma membrane"/>
    <property type="evidence" value="ECO:0007669"/>
    <property type="project" value="UniProtKB-SubCell"/>
</dbReference>
<organism evidence="8 11">
    <name type="scientific">Pseudomonas brenneri</name>
    <dbReference type="NCBI Taxonomy" id="129817"/>
    <lineage>
        <taxon>Bacteria</taxon>
        <taxon>Pseudomonadati</taxon>
        <taxon>Pseudomonadota</taxon>
        <taxon>Gammaproteobacteria</taxon>
        <taxon>Pseudomonadales</taxon>
        <taxon>Pseudomonadaceae</taxon>
        <taxon>Pseudomonas</taxon>
    </lineage>
</organism>
<dbReference type="Proteomes" id="UP000325296">
    <property type="component" value="Unassembled WGS sequence"/>
</dbReference>
<dbReference type="OrthoDB" id="9792760at2"/>
<sequence length="127" mass="13519">MNTIMLVGRVLISLLFIWSGLGKLMNYEGTIGYIDSAGLPLASVAYLIALAVELVVAPALLLGFKTKPAAVIISAFSAVAGLLFHFHPEDTNQMTHLMKNLAISGGLLYVLVSGGGLYSLDRLLSKR</sequence>
<keyword evidence="6 7" id="KW-0472">Membrane</keyword>
<evidence type="ECO:0000256" key="1">
    <source>
        <dbReference type="ARBA" id="ARBA00004651"/>
    </source>
</evidence>
<comment type="similarity">
    <text evidence="2">Belongs to the DoxX family.</text>
</comment>
<dbReference type="PANTHER" id="PTHR33452:SF1">
    <property type="entry name" value="INNER MEMBRANE PROTEIN YPHA-RELATED"/>
    <property type="match status" value="1"/>
</dbReference>
<dbReference type="PANTHER" id="PTHR33452">
    <property type="entry name" value="OXIDOREDUCTASE CATD-RELATED"/>
    <property type="match status" value="1"/>
</dbReference>
<evidence type="ECO:0000313" key="10">
    <source>
        <dbReference type="Proteomes" id="UP000199620"/>
    </source>
</evidence>
<feature type="transmembrane region" description="Helical" evidence="7">
    <location>
        <begin position="69"/>
        <end position="88"/>
    </location>
</feature>
<accession>A0A5B2V5U2</accession>
<dbReference type="Pfam" id="PF07681">
    <property type="entry name" value="DoxX"/>
    <property type="match status" value="1"/>
</dbReference>
<protein>
    <submittedName>
        <fullName evidence="8">DoxX family protein</fullName>
    </submittedName>
    <submittedName>
        <fullName evidence="9">Oxidoreductase</fullName>
    </submittedName>
</protein>
<evidence type="ECO:0000256" key="3">
    <source>
        <dbReference type="ARBA" id="ARBA00022475"/>
    </source>
</evidence>
<comment type="subcellular location">
    <subcellularLocation>
        <location evidence="1">Cell membrane</location>
        <topology evidence="1">Multi-pass membrane protein</topology>
    </subcellularLocation>
</comment>
<dbReference type="InterPro" id="IPR051907">
    <property type="entry name" value="DoxX-like_oxidoreductase"/>
</dbReference>
<dbReference type="EMBL" id="LT629800">
    <property type="protein sequence ID" value="SDU95280.1"/>
    <property type="molecule type" value="Genomic_DNA"/>
</dbReference>
<reference evidence="8 11" key="2">
    <citation type="submission" date="2019-09" db="EMBL/GenBank/DDBJ databases">
        <title>Draft genome sequence of Pseudomonas brenneri CCUG 51514(T).</title>
        <authorList>
            <person name="Tunovic T."/>
            <person name="Pineiro-Iglesias B."/>
            <person name="Unosson C."/>
            <person name="Inganas E."/>
            <person name="Ohlen M."/>
            <person name="Cardew S."/>
            <person name="Jensie-Markopoulos S."/>
            <person name="Salva-Serra F."/>
            <person name="Jaen-Luchoro D."/>
            <person name="Svensson-Stadler L."/>
            <person name="Chun J."/>
            <person name="Moore E."/>
        </authorList>
    </citation>
    <scope>NUCLEOTIDE SEQUENCE [LARGE SCALE GENOMIC DNA]</scope>
    <source>
        <strain evidence="8 11">CCUG 51514</strain>
    </source>
</reference>
<evidence type="ECO:0000256" key="6">
    <source>
        <dbReference type="ARBA" id="ARBA00023136"/>
    </source>
</evidence>
<dbReference type="InterPro" id="IPR032808">
    <property type="entry name" value="DoxX"/>
</dbReference>